<comment type="caution">
    <text evidence="1">The sequence shown here is derived from an EMBL/GenBank/DDBJ whole genome shotgun (WGS) entry which is preliminary data.</text>
</comment>
<gene>
    <name evidence="1" type="ORF">PV517_01995</name>
</gene>
<dbReference type="Proteomes" id="UP001271723">
    <property type="component" value="Unassembled WGS sequence"/>
</dbReference>
<evidence type="ECO:0008006" key="3">
    <source>
        <dbReference type="Google" id="ProtNLM"/>
    </source>
</evidence>
<dbReference type="EMBL" id="JARAVY010000001">
    <property type="protein sequence ID" value="MDX2907466.1"/>
    <property type="molecule type" value="Genomic_DNA"/>
</dbReference>
<reference evidence="1 2" key="1">
    <citation type="journal article" date="2023" name="Microb. Genom.">
        <title>Mesoterricola silvestris gen. nov., sp. nov., Mesoterricola sediminis sp. nov., Geothrix oryzae sp. nov., Geothrix edaphica sp. nov., Geothrix rubra sp. nov., and Geothrix limicola sp. nov., six novel members of Acidobacteriota isolated from soils.</title>
        <authorList>
            <person name="Weisberg A.J."/>
            <person name="Pearce E."/>
            <person name="Kramer C.G."/>
            <person name="Chang J.H."/>
            <person name="Clarke C.R."/>
        </authorList>
    </citation>
    <scope>NUCLEOTIDE SEQUENCE [LARGE SCALE GENOMIC DNA]</scope>
    <source>
        <strain evidence="1 2">NRRL_B-2795</strain>
    </source>
</reference>
<sequence length="49" mass="4645">MSAAAGQRGLVAQFLAPLSGGCAADRGSTGAGAIVTSRQQGGVGVSAQR</sequence>
<accession>A0ABU4KVU7</accession>
<organism evidence="1 2">
    <name type="scientific">Streptomyces griseiscabiei</name>
    <dbReference type="NCBI Taxonomy" id="2993540"/>
    <lineage>
        <taxon>Bacteria</taxon>
        <taxon>Bacillati</taxon>
        <taxon>Actinomycetota</taxon>
        <taxon>Actinomycetes</taxon>
        <taxon>Kitasatosporales</taxon>
        <taxon>Streptomycetaceae</taxon>
        <taxon>Streptomyces</taxon>
    </lineage>
</organism>
<proteinExistence type="predicted"/>
<keyword evidence="2" id="KW-1185">Reference proteome</keyword>
<name>A0ABU4KVU7_9ACTN</name>
<protein>
    <recommendedName>
        <fullName evidence="3">Lipoprotein</fullName>
    </recommendedName>
</protein>
<evidence type="ECO:0000313" key="2">
    <source>
        <dbReference type="Proteomes" id="UP001271723"/>
    </source>
</evidence>
<evidence type="ECO:0000313" key="1">
    <source>
        <dbReference type="EMBL" id="MDX2907466.1"/>
    </source>
</evidence>
<dbReference type="RefSeq" id="WP_179202959.1">
    <property type="nucleotide sequence ID" value="NZ_JAGJBZ010000001.1"/>
</dbReference>